<dbReference type="Pfam" id="PF13472">
    <property type="entry name" value="Lipase_GDSL_2"/>
    <property type="match status" value="1"/>
</dbReference>
<name>A0A7K0CQ46_9ACTN</name>
<dbReference type="InterPro" id="IPR013830">
    <property type="entry name" value="SGNH_hydro"/>
</dbReference>
<dbReference type="EC" id="3.1.1.-" evidence="4"/>
<dbReference type="InterPro" id="IPR036514">
    <property type="entry name" value="SGNH_hydro_sf"/>
</dbReference>
<evidence type="ECO:0000256" key="2">
    <source>
        <dbReference type="ARBA" id="ARBA00022801"/>
    </source>
</evidence>
<evidence type="ECO:0000313" key="5">
    <source>
        <dbReference type="Proteomes" id="UP000466345"/>
    </source>
</evidence>
<comment type="caution">
    <text evidence="4">The sequence shown here is derived from an EMBL/GenBank/DDBJ whole genome shotgun (WGS) entry which is preliminary data.</text>
</comment>
<accession>A0A7K0CQ46</accession>
<protein>
    <submittedName>
        <fullName evidence="4">Rhamnogalacturonan acetylesterase RhgT</fullName>
        <ecNumber evidence="4">3.1.1.-</ecNumber>
    </submittedName>
</protein>
<keyword evidence="2 4" id="KW-0378">Hydrolase</keyword>
<evidence type="ECO:0000259" key="3">
    <source>
        <dbReference type="Pfam" id="PF13472"/>
    </source>
</evidence>
<evidence type="ECO:0000313" key="4">
    <source>
        <dbReference type="EMBL" id="MQY15579.1"/>
    </source>
</evidence>
<sequence length="269" mass="30307">MRHDGFDLSAPGPRIFLAGGSSVVTRERKMAPMVGWGQVLHLYLRPEVQVVNCARAGASARTFSERGRLDWILQHIRPGDYLLASFGTNDAKPEKWLRTEAFGDFNDYLLRFVDGARERNAHPVLVSTHERDTYDIHGNLPRSITEYVMSMRELARQTSTPFINLADQSHAWWAEMGPHEIRRLFVHLAPGEHPNYLEGFDDPGHLVPAGAMLCARYIAYALAAKQIVPQDWVVNLDAAGFPEEAVEWLDDEHHAALTRARTLGAEEKS</sequence>
<dbReference type="Gene3D" id="3.40.50.1110">
    <property type="entry name" value="SGNH hydrolase"/>
    <property type="match status" value="1"/>
</dbReference>
<dbReference type="PANTHER" id="PTHR43695:SF1">
    <property type="entry name" value="RHAMNOGALACTURONAN ACETYLESTERASE"/>
    <property type="match status" value="1"/>
</dbReference>
<dbReference type="SUPFAM" id="SSF52266">
    <property type="entry name" value="SGNH hydrolase"/>
    <property type="match status" value="1"/>
</dbReference>
<comment type="similarity">
    <text evidence="1">Belongs to the 'GDSL' lipolytic enzyme family.</text>
</comment>
<keyword evidence="5" id="KW-1185">Reference proteome</keyword>
<feature type="domain" description="SGNH hydrolase-type esterase" evidence="3">
    <location>
        <begin position="32"/>
        <end position="178"/>
    </location>
</feature>
<dbReference type="GO" id="GO:0016787">
    <property type="term" value="F:hydrolase activity"/>
    <property type="evidence" value="ECO:0007669"/>
    <property type="project" value="UniProtKB-KW"/>
</dbReference>
<dbReference type="PANTHER" id="PTHR43695">
    <property type="entry name" value="PUTATIVE (AFU_ORTHOLOGUE AFUA_2G17250)-RELATED"/>
    <property type="match status" value="1"/>
</dbReference>
<organism evidence="4 5">
    <name type="scientific">Streptomyces smaragdinus</name>
    <dbReference type="NCBI Taxonomy" id="2585196"/>
    <lineage>
        <taxon>Bacteria</taxon>
        <taxon>Bacillati</taxon>
        <taxon>Actinomycetota</taxon>
        <taxon>Actinomycetes</taxon>
        <taxon>Kitasatosporales</taxon>
        <taxon>Streptomycetaceae</taxon>
        <taxon>Streptomyces</taxon>
    </lineage>
</organism>
<gene>
    <name evidence="4" type="primary">rhgT</name>
    <name evidence="4" type="ORF">SRB5_57620</name>
</gene>
<dbReference type="Proteomes" id="UP000466345">
    <property type="component" value="Unassembled WGS sequence"/>
</dbReference>
<reference evidence="4 5" key="1">
    <citation type="submission" date="2019-10" db="EMBL/GenBank/DDBJ databases">
        <title>Streptomyces smaragdinus sp. nov. and Streptomyces fabii sp. nov., isolated from the gut of fungus growing-termite Macrotermes natalensis.</title>
        <authorList>
            <person name="Schwitalla J."/>
            <person name="Benndorf R."/>
            <person name="Martin K."/>
            <person name="De Beer W."/>
            <person name="Kaster A.-K."/>
            <person name="Vollmers J."/>
            <person name="Poulsen M."/>
            <person name="Beemelmanns C."/>
        </authorList>
    </citation>
    <scope>NUCLEOTIDE SEQUENCE [LARGE SCALE GENOMIC DNA]</scope>
    <source>
        <strain evidence="4 5">RB5</strain>
    </source>
</reference>
<dbReference type="AlphaFoldDB" id="A0A7K0CQ46"/>
<dbReference type="CDD" id="cd01821">
    <property type="entry name" value="Rhamnogalacturan_acetylesterase_like"/>
    <property type="match status" value="1"/>
</dbReference>
<evidence type="ECO:0000256" key="1">
    <source>
        <dbReference type="ARBA" id="ARBA00008668"/>
    </source>
</evidence>
<dbReference type="EMBL" id="WEGJ01000035">
    <property type="protein sequence ID" value="MQY15579.1"/>
    <property type="molecule type" value="Genomic_DNA"/>
</dbReference>
<dbReference type="RefSeq" id="WP_323378655.1">
    <property type="nucleotide sequence ID" value="NZ_WEGJ01000035.1"/>
</dbReference>
<proteinExistence type="inferred from homology"/>
<dbReference type="InterPro" id="IPR037459">
    <property type="entry name" value="RhgT-like"/>
</dbReference>